<organism evidence="2 3">
    <name type="scientific">Crenichthys baileyi</name>
    <name type="common">White River springfish</name>
    <dbReference type="NCBI Taxonomy" id="28760"/>
    <lineage>
        <taxon>Eukaryota</taxon>
        <taxon>Metazoa</taxon>
        <taxon>Chordata</taxon>
        <taxon>Craniata</taxon>
        <taxon>Vertebrata</taxon>
        <taxon>Euteleostomi</taxon>
        <taxon>Actinopterygii</taxon>
        <taxon>Neopterygii</taxon>
        <taxon>Teleostei</taxon>
        <taxon>Neoteleostei</taxon>
        <taxon>Acanthomorphata</taxon>
        <taxon>Ovalentaria</taxon>
        <taxon>Atherinomorphae</taxon>
        <taxon>Cyprinodontiformes</taxon>
        <taxon>Goodeidae</taxon>
        <taxon>Crenichthys</taxon>
    </lineage>
</organism>
<sequence>MPPQPPPRGATRQTTTSTVHTMEPPTQHQDAKNSPARSPWPAAPIRGWQPPPRPKHTYHTAQTYHNTYIPHRPNIPQHRYCNDSPGRNNNQLSSTITALPVQMPVTPHPKRGHNPPTPHDATPPPHPPAHCPDPPLDMTASGASQCQARPTIRPTPGAPARQSMREKHEPAGLARQANLSRPSTTRQPPQCRHKTCSTILNCCSSPR</sequence>
<feature type="compositionally biased region" description="Pro residues" evidence="1">
    <location>
        <begin position="115"/>
        <end position="135"/>
    </location>
</feature>
<dbReference type="EMBL" id="JAHHUM010001668">
    <property type="protein sequence ID" value="KAK5610093.1"/>
    <property type="molecule type" value="Genomic_DNA"/>
</dbReference>
<protein>
    <submittedName>
        <fullName evidence="2">Uncharacterized protein</fullName>
    </submittedName>
</protein>
<proteinExistence type="predicted"/>
<feature type="compositionally biased region" description="Polar residues" evidence="1">
    <location>
        <begin position="11"/>
        <end position="28"/>
    </location>
</feature>
<dbReference type="AlphaFoldDB" id="A0AAV9RM96"/>
<accession>A0AAV9RM96</accession>
<feature type="region of interest" description="Disordered" evidence="1">
    <location>
        <begin position="1"/>
        <end position="191"/>
    </location>
</feature>
<evidence type="ECO:0000313" key="2">
    <source>
        <dbReference type="EMBL" id="KAK5610093.1"/>
    </source>
</evidence>
<dbReference type="Proteomes" id="UP001311232">
    <property type="component" value="Unassembled WGS sequence"/>
</dbReference>
<name>A0AAV9RM96_9TELE</name>
<comment type="caution">
    <text evidence="2">The sequence shown here is derived from an EMBL/GenBank/DDBJ whole genome shotgun (WGS) entry which is preliminary data.</text>
</comment>
<evidence type="ECO:0000256" key="1">
    <source>
        <dbReference type="SAM" id="MobiDB-lite"/>
    </source>
</evidence>
<gene>
    <name evidence="2" type="ORF">CRENBAI_011852</name>
</gene>
<evidence type="ECO:0000313" key="3">
    <source>
        <dbReference type="Proteomes" id="UP001311232"/>
    </source>
</evidence>
<feature type="compositionally biased region" description="Polar residues" evidence="1">
    <location>
        <begin position="177"/>
        <end position="188"/>
    </location>
</feature>
<reference evidence="2 3" key="1">
    <citation type="submission" date="2021-06" db="EMBL/GenBank/DDBJ databases">
        <authorList>
            <person name="Palmer J.M."/>
        </authorList>
    </citation>
    <scope>NUCLEOTIDE SEQUENCE [LARGE SCALE GENOMIC DNA]</scope>
    <source>
        <strain evidence="2 3">MEX-2019</strain>
        <tissue evidence="2">Muscle</tissue>
    </source>
</reference>
<keyword evidence="3" id="KW-1185">Reference proteome</keyword>
<feature type="compositionally biased region" description="Polar residues" evidence="1">
    <location>
        <begin position="85"/>
        <end position="97"/>
    </location>
</feature>